<evidence type="ECO:0000256" key="2">
    <source>
        <dbReference type="ARBA" id="ARBA00023163"/>
    </source>
</evidence>
<feature type="compositionally biased region" description="Basic and acidic residues" evidence="3">
    <location>
        <begin position="329"/>
        <end position="339"/>
    </location>
</feature>
<keyword evidence="2" id="KW-0804">Transcription</keyword>
<comment type="caution">
    <text evidence="5">The sequence shown here is derived from an EMBL/GenBank/DDBJ whole genome shotgun (WGS) entry which is preliminary data.</text>
</comment>
<dbReference type="GO" id="GO:0005673">
    <property type="term" value="C:transcription factor TFIIE complex"/>
    <property type="evidence" value="ECO:0007669"/>
    <property type="project" value="TreeGrafter"/>
</dbReference>
<proteinExistence type="predicted"/>
<reference evidence="5 6" key="1">
    <citation type="journal article" date="2024" name="Front Chem Biol">
        <title>Unveiling the potential of Daldinia eschscholtzii MFLUCC 19-0629 through bioactivity and bioinformatics studies for enhanced sustainable agriculture production.</title>
        <authorList>
            <person name="Brooks S."/>
            <person name="Weaver J.A."/>
            <person name="Klomchit A."/>
            <person name="Alharthi S.A."/>
            <person name="Onlamun T."/>
            <person name="Nurani R."/>
            <person name="Vong T.K."/>
            <person name="Alberti F."/>
            <person name="Greco C."/>
        </authorList>
    </citation>
    <scope>NUCLEOTIDE SEQUENCE [LARGE SCALE GENOMIC DNA]</scope>
    <source>
        <strain evidence="5">MFLUCC 19-0629</strain>
    </source>
</reference>
<feature type="domain" description="HTH TFE/IIEalpha-type" evidence="4">
    <location>
        <begin position="4"/>
        <end position="99"/>
    </location>
</feature>
<feature type="compositionally biased region" description="Basic and acidic residues" evidence="3">
    <location>
        <begin position="252"/>
        <end position="265"/>
    </location>
</feature>
<evidence type="ECO:0000313" key="5">
    <source>
        <dbReference type="EMBL" id="KAK6954200.1"/>
    </source>
</evidence>
<evidence type="ECO:0000313" key="6">
    <source>
        <dbReference type="Proteomes" id="UP001369815"/>
    </source>
</evidence>
<dbReference type="SUPFAM" id="SSF57783">
    <property type="entry name" value="Zinc beta-ribbon"/>
    <property type="match status" value="1"/>
</dbReference>
<feature type="compositionally biased region" description="Basic and acidic residues" evidence="3">
    <location>
        <begin position="295"/>
        <end position="322"/>
    </location>
</feature>
<gene>
    <name evidence="5" type="ORF">Daesc_004165</name>
</gene>
<dbReference type="InterPro" id="IPR039997">
    <property type="entry name" value="TFE"/>
</dbReference>
<dbReference type="EMBL" id="JBANMG010000004">
    <property type="protein sequence ID" value="KAK6954200.1"/>
    <property type="molecule type" value="Genomic_DNA"/>
</dbReference>
<dbReference type="Proteomes" id="UP001369815">
    <property type="component" value="Unassembled WGS sequence"/>
</dbReference>
<feature type="compositionally biased region" description="Basic and acidic residues" evidence="3">
    <location>
        <begin position="385"/>
        <end position="397"/>
    </location>
</feature>
<accession>A0AAX6MNF4</accession>
<sequence length="415" mass="46609">MEMVQTLVRSVVRAFYTNPEDRRMILIIDALVRHTTLRDNDLSYLMHLNTKDLHRICGKLKEDHLLQIHLRPEIREGKEKPQNRIYYYIDYRQAIDAIKYRTFLLDKKVQGESTPQQEKKEYFCPLCKAEWTMLDVVDNNDPVRGFLCHRCNTVLVFDPDREAGGHELSTRLNSQIKFIIEVLPKLDAVNIPDVDFETLLSQAAPVYRDEANKIAPSVVVESLAKPTAVRGMANTGPQSIAISITDTDGPTEAEKEAERARKEEVAQMNALPEWHTRSTVSGLSFGGGSNSAVAAKKDETGDKKPDELVGDASHDEAMEELFKNLQKSQAEEARRKAEQEAEEEDEDVEESEDEEFVEISANVSSTGDKRPASSGPTSAADTPTSEDRPSKKVKLEEPANGGDSEDEDDVQFEDV</sequence>
<dbReference type="Pfam" id="PF02002">
    <property type="entry name" value="TFIIE_alpha"/>
    <property type="match status" value="1"/>
</dbReference>
<feature type="compositionally biased region" description="Acidic residues" evidence="3">
    <location>
        <begin position="403"/>
        <end position="415"/>
    </location>
</feature>
<keyword evidence="1" id="KW-0805">Transcription regulation</keyword>
<feature type="region of interest" description="Disordered" evidence="3">
    <location>
        <begin position="239"/>
        <end position="415"/>
    </location>
</feature>
<dbReference type="PROSITE" id="PS51344">
    <property type="entry name" value="HTH_TFE_IIE"/>
    <property type="match status" value="1"/>
</dbReference>
<dbReference type="AlphaFoldDB" id="A0AAX6MNF4"/>
<protein>
    <recommendedName>
        <fullName evidence="4">HTH TFE/IIEalpha-type domain-containing protein</fullName>
    </recommendedName>
</protein>
<feature type="compositionally biased region" description="Polar residues" evidence="3">
    <location>
        <begin position="374"/>
        <end position="383"/>
    </location>
</feature>
<keyword evidence="6" id="KW-1185">Reference proteome</keyword>
<evidence type="ECO:0000256" key="3">
    <source>
        <dbReference type="SAM" id="MobiDB-lite"/>
    </source>
</evidence>
<dbReference type="GO" id="GO:0006367">
    <property type="term" value="P:transcription initiation at RNA polymerase II promoter"/>
    <property type="evidence" value="ECO:0007669"/>
    <property type="project" value="InterPro"/>
</dbReference>
<evidence type="ECO:0000256" key="1">
    <source>
        <dbReference type="ARBA" id="ARBA00023015"/>
    </source>
</evidence>
<dbReference type="SMART" id="SM00531">
    <property type="entry name" value="TFIIE"/>
    <property type="match status" value="1"/>
</dbReference>
<organism evidence="5 6">
    <name type="scientific">Daldinia eschscholtzii</name>
    <dbReference type="NCBI Taxonomy" id="292717"/>
    <lineage>
        <taxon>Eukaryota</taxon>
        <taxon>Fungi</taxon>
        <taxon>Dikarya</taxon>
        <taxon>Ascomycota</taxon>
        <taxon>Pezizomycotina</taxon>
        <taxon>Sordariomycetes</taxon>
        <taxon>Xylariomycetidae</taxon>
        <taxon>Xylariales</taxon>
        <taxon>Hypoxylaceae</taxon>
        <taxon>Daldinia</taxon>
    </lineage>
</organism>
<dbReference type="InterPro" id="IPR002853">
    <property type="entry name" value="TFIIE_asu"/>
</dbReference>
<dbReference type="InterPro" id="IPR024550">
    <property type="entry name" value="TFIIEa/SarR/Rpc3_HTH_dom"/>
</dbReference>
<feature type="compositionally biased region" description="Acidic residues" evidence="3">
    <location>
        <begin position="340"/>
        <end position="357"/>
    </location>
</feature>
<dbReference type="PANTHER" id="PTHR13097:SF7">
    <property type="entry name" value="GENERAL TRANSCRIPTION FACTOR IIE SUBUNIT 1"/>
    <property type="match status" value="1"/>
</dbReference>
<dbReference type="PANTHER" id="PTHR13097">
    <property type="entry name" value="TRANSCRIPTION INITIATION FACTOR IIE, ALPHA SUBUNIT"/>
    <property type="match status" value="1"/>
</dbReference>
<evidence type="ECO:0000259" key="4">
    <source>
        <dbReference type="PROSITE" id="PS51344"/>
    </source>
</evidence>
<name>A0AAX6MNF4_9PEZI</name>
<feature type="compositionally biased region" description="Polar residues" evidence="3">
    <location>
        <begin position="239"/>
        <end position="248"/>
    </location>
</feature>
<dbReference type="InterPro" id="IPR017919">
    <property type="entry name" value="TFIIE/TFIIEa_HTH"/>
</dbReference>